<gene>
    <name evidence="1" type="ORF">SPIL2461_LOCUS5286</name>
</gene>
<dbReference type="EMBL" id="CAJNIZ010007391">
    <property type="protein sequence ID" value="CAE7257589.1"/>
    <property type="molecule type" value="Genomic_DNA"/>
</dbReference>
<evidence type="ECO:0000313" key="1">
    <source>
        <dbReference type="EMBL" id="CAE7257589.1"/>
    </source>
</evidence>
<sequence>MENPCQAGAGVLLNLTLEVFEKLEKDENHLMRKLEVGLECHKCLTIIGQLAAKRSESNAGFASNMFYLLAAVTLNEEVALLLYREKA</sequence>
<keyword evidence="2" id="KW-1185">Reference proteome</keyword>
<dbReference type="AlphaFoldDB" id="A0A812MK03"/>
<dbReference type="Proteomes" id="UP000649617">
    <property type="component" value="Unassembled WGS sequence"/>
</dbReference>
<reference evidence="1" key="1">
    <citation type="submission" date="2021-02" db="EMBL/GenBank/DDBJ databases">
        <authorList>
            <person name="Dougan E. K."/>
            <person name="Rhodes N."/>
            <person name="Thang M."/>
            <person name="Chan C."/>
        </authorList>
    </citation>
    <scope>NUCLEOTIDE SEQUENCE</scope>
</reference>
<comment type="caution">
    <text evidence="1">The sequence shown here is derived from an EMBL/GenBank/DDBJ whole genome shotgun (WGS) entry which is preliminary data.</text>
</comment>
<organism evidence="1 2">
    <name type="scientific">Symbiodinium pilosum</name>
    <name type="common">Dinoflagellate</name>
    <dbReference type="NCBI Taxonomy" id="2952"/>
    <lineage>
        <taxon>Eukaryota</taxon>
        <taxon>Sar</taxon>
        <taxon>Alveolata</taxon>
        <taxon>Dinophyceae</taxon>
        <taxon>Suessiales</taxon>
        <taxon>Symbiodiniaceae</taxon>
        <taxon>Symbiodinium</taxon>
    </lineage>
</organism>
<protein>
    <submittedName>
        <fullName evidence="1">Uncharacterized protein</fullName>
    </submittedName>
</protein>
<evidence type="ECO:0000313" key="2">
    <source>
        <dbReference type="Proteomes" id="UP000649617"/>
    </source>
</evidence>
<proteinExistence type="predicted"/>
<accession>A0A812MK03</accession>
<dbReference type="OrthoDB" id="10328945at2759"/>
<name>A0A812MK03_SYMPI</name>